<keyword evidence="2" id="KW-0808">Transferase</keyword>
<dbReference type="Pfam" id="PF17921">
    <property type="entry name" value="Integrase_H2C2"/>
    <property type="match status" value="1"/>
</dbReference>
<dbReference type="Proteomes" id="UP001314205">
    <property type="component" value="Unassembled WGS sequence"/>
</dbReference>
<dbReference type="SUPFAM" id="SSF57756">
    <property type="entry name" value="Retrovirus zinc finger-like domains"/>
    <property type="match status" value="1"/>
</dbReference>
<evidence type="ECO:0000259" key="9">
    <source>
        <dbReference type="PROSITE" id="PS50878"/>
    </source>
</evidence>
<dbReference type="CDD" id="cd01647">
    <property type="entry name" value="RT_LTR"/>
    <property type="match status" value="1"/>
</dbReference>
<evidence type="ECO:0000256" key="5">
    <source>
        <dbReference type="ARBA" id="ARBA00022759"/>
    </source>
</evidence>
<reference evidence="11 12" key="1">
    <citation type="submission" date="2023-11" db="EMBL/GenBank/DDBJ databases">
        <authorList>
            <person name="Hedman E."/>
            <person name="Englund M."/>
            <person name="Stromberg M."/>
            <person name="Nyberg Akerstrom W."/>
            <person name="Nylinder S."/>
            <person name="Jareborg N."/>
            <person name="Kallberg Y."/>
            <person name="Kronander E."/>
        </authorList>
    </citation>
    <scope>NUCLEOTIDE SEQUENCE [LARGE SCALE GENOMIC DNA]</scope>
</reference>
<dbReference type="Gene3D" id="3.30.420.10">
    <property type="entry name" value="Ribonuclease H-like superfamily/Ribonuclease H"/>
    <property type="match status" value="1"/>
</dbReference>
<feature type="region of interest" description="Disordered" evidence="8">
    <location>
        <begin position="1294"/>
        <end position="1393"/>
    </location>
</feature>
<dbReference type="GO" id="GO:0006508">
    <property type="term" value="P:proteolysis"/>
    <property type="evidence" value="ECO:0007669"/>
    <property type="project" value="UniProtKB-KW"/>
</dbReference>
<evidence type="ECO:0000256" key="7">
    <source>
        <dbReference type="ARBA" id="ARBA00022918"/>
    </source>
</evidence>
<evidence type="ECO:0000313" key="12">
    <source>
        <dbReference type="Proteomes" id="UP001314205"/>
    </source>
</evidence>
<dbReference type="EMBL" id="CAVLGL010000001">
    <property type="protein sequence ID" value="CAK1577957.1"/>
    <property type="molecule type" value="Genomic_DNA"/>
</dbReference>
<feature type="domain" description="Reverse transcriptase" evidence="9">
    <location>
        <begin position="457"/>
        <end position="635"/>
    </location>
</feature>
<dbReference type="Pfam" id="PF00665">
    <property type="entry name" value="rve"/>
    <property type="match status" value="1"/>
</dbReference>
<feature type="compositionally biased region" description="Pro residues" evidence="8">
    <location>
        <begin position="1301"/>
        <end position="1310"/>
    </location>
</feature>
<dbReference type="FunFam" id="3.30.70.270:FF:000026">
    <property type="entry name" value="Transposon Ty3-G Gag-Pol polyprotein"/>
    <property type="match status" value="1"/>
</dbReference>
<dbReference type="GO" id="GO:0042575">
    <property type="term" value="C:DNA polymerase complex"/>
    <property type="evidence" value="ECO:0007669"/>
    <property type="project" value="UniProtKB-ARBA"/>
</dbReference>
<comment type="caution">
    <text evidence="11">The sequence shown here is derived from an EMBL/GenBank/DDBJ whole genome shotgun (WGS) entry which is preliminary data.</text>
</comment>
<keyword evidence="4" id="KW-0540">Nuclease</keyword>
<evidence type="ECO:0000256" key="6">
    <source>
        <dbReference type="ARBA" id="ARBA00022801"/>
    </source>
</evidence>
<organism evidence="11 12">
    <name type="scientific">Parnassius mnemosyne</name>
    <name type="common">clouded apollo</name>
    <dbReference type="NCBI Taxonomy" id="213953"/>
    <lineage>
        <taxon>Eukaryota</taxon>
        <taxon>Metazoa</taxon>
        <taxon>Ecdysozoa</taxon>
        <taxon>Arthropoda</taxon>
        <taxon>Hexapoda</taxon>
        <taxon>Insecta</taxon>
        <taxon>Pterygota</taxon>
        <taxon>Neoptera</taxon>
        <taxon>Endopterygota</taxon>
        <taxon>Lepidoptera</taxon>
        <taxon>Glossata</taxon>
        <taxon>Ditrysia</taxon>
        <taxon>Papilionoidea</taxon>
        <taxon>Papilionidae</taxon>
        <taxon>Parnassiinae</taxon>
        <taxon>Parnassini</taxon>
        <taxon>Parnassius</taxon>
        <taxon>Driopa</taxon>
    </lineage>
</organism>
<dbReference type="Pfam" id="PF17917">
    <property type="entry name" value="RT_RNaseH"/>
    <property type="match status" value="1"/>
</dbReference>
<dbReference type="GO" id="GO:0004519">
    <property type="term" value="F:endonuclease activity"/>
    <property type="evidence" value="ECO:0007669"/>
    <property type="project" value="UniProtKB-KW"/>
</dbReference>
<dbReference type="Gene3D" id="3.30.70.270">
    <property type="match status" value="2"/>
</dbReference>
<gene>
    <name evidence="11" type="ORF">PARMNEM_LOCUS114</name>
</gene>
<feature type="compositionally biased region" description="Basic and acidic residues" evidence="8">
    <location>
        <begin position="1334"/>
        <end position="1345"/>
    </location>
</feature>
<dbReference type="InterPro" id="IPR043502">
    <property type="entry name" value="DNA/RNA_pol_sf"/>
</dbReference>
<evidence type="ECO:0000259" key="10">
    <source>
        <dbReference type="PROSITE" id="PS50994"/>
    </source>
</evidence>
<dbReference type="Gene3D" id="2.40.70.10">
    <property type="entry name" value="Acid Proteases"/>
    <property type="match status" value="1"/>
</dbReference>
<dbReference type="InterPro" id="IPR012337">
    <property type="entry name" value="RNaseH-like_sf"/>
</dbReference>
<evidence type="ECO:0000313" key="11">
    <source>
        <dbReference type="EMBL" id="CAK1577957.1"/>
    </source>
</evidence>
<dbReference type="Gene3D" id="1.10.340.70">
    <property type="match status" value="1"/>
</dbReference>
<dbReference type="InterPro" id="IPR001878">
    <property type="entry name" value="Znf_CCHC"/>
</dbReference>
<dbReference type="PANTHER" id="PTHR37984">
    <property type="entry name" value="PROTEIN CBG26694"/>
    <property type="match status" value="1"/>
</dbReference>
<keyword evidence="5" id="KW-0255">Endonuclease</keyword>
<dbReference type="GO" id="GO:0003964">
    <property type="term" value="F:RNA-directed DNA polymerase activity"/>
    <property type="evidence" value="ECO:0007669"/>
    <property type="project" value="UniProtKB-KW"/>
</dbReference>
<dbReference type="FunFam" id="3.10.20.370:FF:000001">
    <property type="entry name" value="Retrovirus-related Pol polyprotein from transposon 17.6-like protein"/>
    <property type="match status" value="1"/>
</dbReference>
<dbReference type="GO" id="GO:0015074">
    <property type="term" value="P:DNA integration"/>
    <property type="evidence" value="ECO:0007669"/>
    <property type="project" value="InterPro"/>
</dbReference>
<dbReference type="InterPro" id="IPR036397">
    <property type="entry name" value="RNaseH_sf"/>
</dbReference>
<dbReference type="GO" id="GO:0003677">
    <property type="term" value="F:DNA binding"/>
    <property type="evidence" value="ECO:0007669"/>
    <property type="project" value="UniProtKB-KW"/>
</dbReference>
<dbReference type="InterPro" id="IPR036875">
    <property type="entry name" value="Znf_CCHC_sf"/>
</dbReference>
<evidence type="ECO:0000256" key="4">
    <source>
        <dbReference type="ARBA" id="ARBA00022722"/>
    </source>
</evidence>
<name>A0AAV1K7M9_9NEOP</name>
<dbReference type="GO" id="GO:0004190">
    <property type="term" value="F:aspartic-type endopeptidase activity"/>
    <property type="evidence" value="ECO:0007669"/>
    <property type="project" value="UniProtKB-KW"/>
</dbReference>
<dbReference type="PANTHER" id="PTHR37984:SF5">
    <property type="entry name" value="PROTEIN NYNRIN-LIKE"/>
    <property type="match status" value="1"/>
</dbReference>
<keyword evidence="12" id="KW-1185">Reference proteome</keyword>
<evidence type="ECO:0000256" key="3">
    <source>
        <dbReference type="ARBA" id="ARBA00022695"/>
    </source>
</evidence>
<proteinExistence type="predicted"/>
<keyword evidence="6" id="KW-0378">Hydrolase</keyword>
<dbReference type="InterPro" id="IPR043128">
    <property type="entry name" value="Rev_trsase/Diguanyl_cyclase"/>
</dbReference>
<dbReference type="SUPFAM" id="SSF53098">
    <property type="entry name" value="Ribonuclease H-like"/>
    <property type="match status" value="1"/>
</dbReference>
<dbReference type="Pfam" id="PF00098">
    <property type="entry name" value="zf-CCHC"/>
    <property type="match status" value="1"/>
</dbReference>
<accession>A0AAV1K7M9</accession>
<dbReference type="InterPro" id="IPR050951">
    <property type="entry name" value="Retrovirus_Pol_polyprotein"/>
</dbReference>
<keyword evidence="7" id="KW-0695">RNA-directed DNA polymerase</keyword>
<dbReference type="InterPro" id="IPR041373">
    <property type="entry name" value="RT_RNaseH"/>
</dbReference>
<dbReference type="InterPro" id="IPR000477">
    <property type="entry name" value="RT_dom"/>
</dbReference>
<dbReference type="GO" id="GO:0008270">
    <property type="term" value="F:zinc ion binding"/>
    <property type="evidence" value="ECO:0007669"/>
    <property type="project" value="InterPro"/>
</dbReference>
<dbReference type="Pfam" id="PF00078">
    <property type="entry name" value="RVT_1"/>
    <property type="match status" value="1"/>
</dbReference>
<dbReference type="FunFam" id="1.10.340.70:FF:000003">
    <property type="entry name" value="Protein CBG25708"/>
    <property type="match status" value="1"/>
</dbReference>
<dbReference type="CDD" id="cd09274">
    <property type="entry name" value="RNase_HI_RT_Ty3"/>
    <property type="match status" value="1"/>
</dbReference>
<protein>
    <recommendedName>
        <fullName evidence="1">RNA-directed DNA polymerase</fullName>
        <ecNumber evidence="1">2.7.7.49</ecNumber>
    </recommendedName>
</protein>
<feature type="compositionally biased region" description="Low complexity" evidence="8">
    <location>
        <begin position="1311"/>
        <end position="1324"/>
    </location>
</feature>
<dbReference type="SUPFAM" id="SSF50630">
    <property type="entry name" value="Acid proteases"/>
    <property type="match status" value="1"/>
</dbReference>
<evidence type="ECO:0000256" key="2">
    <source>
        <dbReference type="ARBA" id="ARBA00022679"/>
    </source>
</evidence>
<dbReference type="EC" id="2.7.7.49" evidence="1"/>
<dbReference type="FunFam" id="3.30.420.10:FF:000063">
    <property type="entry name" value="Retrovirus-related Pol polyprotein from transposon 297-like Protein"/>
    <property type="match status" value="1"/>
</dbReference>
<feature type="domain" description="Integrase catalytic" evidence="10">
    <location>
        <begin position="1023"/>
        <end position="1179"/>
    </location>
</feature>
<evidence type="ECO:0000256" key="8">
    <source>
        <dbReference type="SAM" id="MobiDB-lite"/>
    </source>
</evidence>
<sequence length="1393" mass="156988">MANSYFGILSSFNHDIQEWKTYKSRINQWFLANEINNTTDPSGKKRRAILLSALSEGTYRLAENLALPKDVQEVPDEDILRFFDIHFNPKIVGFTERHNFYATSQQPGETHSQWAARLRGLTSRCAFHDIEEALRDRFIMRMMPSLEKKKLYAQDITNLTLTKAVEFAENVRCAKSAAIASASTADASAASTSALYKIRSRGKGARSVKSDLPVKQKCKVCGYTNHKASECRYADFVCRKCNVVGHLRRMCTSNKVNYVDNGAGDENIDDDGKVFKIRSLRGEPMVETVFIRGMAFKFEIDSGSAVTVIPEKLYKSHFKDIPLIVPHKRLMSYTGDSITCVGTIRLPVYYTNRSHTLDVYVVRDGGPPLLGRDFISTFQLELSSVLSTVNYCQGTLPSVEELQCQFPVLFSDKLGRFTKHKVHLQLKDNAKPVFFKARPIAFALRNKINNELDRMVELGVIKPVDHADYASPIVPVLKRNGTIRLCADYSVSINRQLIINQYPLPTAKELFAKLYGGKKFTKLDLSMAYNQFELDDESQRYTVINTHRGLYKYTRLVFGLAPAPAIFQRAMEGLIGGQEGVLCLLDDVLITGRDDAEHAARLRAVLQTLQEAGLTLQREKCEFYKDEVNYLGYVINKNGLKKSPDKIKAIVDSPAPSNISQLQSFLGLVNYYRNFVPSAASVLSPLYNLLKKGVKWSWGLDHHEAFTKIKLLLASDQVLAHFNPEARLILTVDASPVGLGAILSQVGSDGQERPISFASRTLNIAEKRYSQIQKEATAIIFGIRRFHQYLYGRTNPFVLRTDHKPLISIFGPYKGIPEVSANRLQRYAMFLSAYNYTIEYIRSADNSADYLSRSSISEARRAPDTGAGALDTCTADDFTSSDCAAYVCFVVDTSLPITVSELRDETKRDKILSKVTEYVKHGWPKKISDLYLKPYFSCRTQFSVENGCLMRGHKIVIPETLRKRVLAELHKTHLGIVKTKAEVRSRFWFPGVDEAVEHMIGTCEVCINLRPSPPRVPPAPWPRTHHPFTRVHMDFLGPIAGRMYLVVIDSYSKWPEIYDTASSTSSDTVIEKMYEFMSRFGIPQTIVSDNGTAFTSQEFKRFCEVNGISHVTSPPYHPASNGQAESYVKIVKKGIKSSIMSSSNTKQSKNNLLKFLFDYRNSKHSTTGMSPAELIFGRKLNSRLDRLVPTSSLSASAASSDLINAQKCPQKEEPVRIKQMLPGTFVLYKKYVNNKFTWCKGTITKRIGKVIYLVKDWDTQICYRKHKNQLILYKAQSNDYNAWDVDAYEKGNTCDTGNTFTPPPSLPASPSPSSSSSSPLHPASTIDPSLVTTAEREGSPRRGESDEAENPVPPRLEEDDEFHEAEADFNGGRIEATRNRLRPRPKVDYKRFF</sequence>
<dbReference type="PROSITE" id="PS50878">
    <property type="entry name" value="RT_POL"/>
    <property type="match status" value="1"/>
</dbReference>
<dbReference type="Gene3D" id="3.10.10.10">
    <property type="entry name" value="HIV Type 1 Reverse Transcriptase, subunit A, domain 1"/>
    <property type="match status" value="1"/>
</dbReference>
<dbReference type="InterPro" id="IPR021109">
    <property type="entry name" value="Peptidase_aspartic_dom_sf"/>
</dbReference>
<dbReference type="InterPro" id="IPR001584">
    <property type="entry name" value="Integrase_cat-core"/>
</dbReference>
<dbReference type="Gene3D" id="4.10.60.10">
    <property type="entry name" value="Zinc finger, CCHC-type"/>
    <property type="match status" value="1"/>
</dbReference>
<dbReference type="PROSITE" id="PS50994">
    <property type="entry name" value="INTEGRASE"/>
    <property type="match status" value="1"/>
</dbReference>
<dbReference type="SUPFAM" id="SSF56672">
    <property type="entry name" value="DNA/RNA polymerases"/>
    <property type="match status" value="1"/>
</dbReference>
<dbReference type="SMART" id="SM00343">
    <property type="entry name" value="ZnF_C2HC"/>
    <property type="match status" value="2"/>
</dbReference>
<evidence type="ECO:0000256" key="1">
    <source>
        <dbReference type="ARBA" id="ARBA00012493"/>
    </source>
</evidence>
<dbReference type="InterPro" id="IPR041588">
    <property type="entry name" value="Integrase_H2C2"/>
</dbReference>
<keyword evidence="3" id="KW-0548">Nucleotidyltransferase</keyword>